<dbReference type="AlphaFoldDB" id="A0A853CC99"/>
<proteinExistence type="predicted"/>
<reference evidence="1 2" key="1">
    <citation type="submission" date="2020-07" db="EMBL/GenBank/DDBJ databases">
        <title>Sequencing the genomes of 1000 actinobacteria strains.</title>
        <authorList>
            <person name="Klenk H.-P."/>
        </authorList>
    </citation>
    <scope>NUCLEOTIDE SEQUENCE [LARGE SCALE GENOMIC DNA]</scope>
    <source>
        <strain evidence="1 2">DSM 104001</strain>
    </source>
</reference>
<dbReference type="Proteomes" id="UP000541969">
    <property type="component" value="Unassembled WGS sequence"/>
</dbReference>
<accession>A0A853CC99</accession>
<protein>
    <submittedName>
        <fullName evidence="1">Uncharacterized protein</fullName>
    </submittedName>
</protein>
<keyword evidence="2" id="KW-1185">Reference proteome</keyword>
<organism evidence="1 2">
    <name type="scientific">Petropleomorpha daqingensis</name>
    <dbReference type="NCBI Taxonomy" id="2026353"/>
    <lineage>
        <taxon>Bacteria</taxon>
        <taxon>Bacillati</taxon>
        <taxon>Actinomycetota</taxon>
        <taxon>Actinomycetes</taxon>
        <taxon>Geodermatophilales</taxon>
        <taxon>Geodermatophilaceae</taxon>
        <taxon>Petropleomorpha</taxon>
    </lineage>
</organism>
<name>A0A853CC99_9ACTN</name>
<comment type="caution">
    <text evidence="1">The sequence shown here is derived from an EMBL/GenBank/DDBJ whole genome shotgun (WGS) entry which is preliminary data.</text>
</comment>
<evidence type="ECO:0000313" key="2">
    <source>
        <dbReference type="Proteomes" id="UP000541969"/>
    </source>
</evidence>
<gene>
    <name evidence="1" type="ORF">GGQ55_000306</name>
</gene>
<dbReference type="EMBL" id="JACBZT010000001">
    <property type="protein sequence ID" value="NYJ04028.1"/>
    <property type="molecule type" value="Genomic_DNA"/>
</dbReference>
<sequence length="114" mass="12336">MDNATPIPGYGDLLQAAWSLGRADGLFAAAFEPDVAPLPATDVCQGRHPDEFAAELWGDQPGPPPSGLTVNAPLWYAAGFTVGLADERRRIAARRREAFAWIRVRTRPIPRAQG</sequence>
<dbReference type="RefSeq" id="WP_179714797.1">
    <property type="nucleotide sequence ID" value="NZ_JACBZT010000001.1"/>
</dbReference>
<evidence type="ECO:0000313" key="1">
    <source>
        <dbReference type="EMBL" id="NYJ04028.1"/>
    </source>
</evidence>